<dbReference type="EMBL" id="JACQCQ010000008">
    <property type="protein sequence ID" value="MBI3627488.1"/>
    <property type="molecule type" value="Genomic_DNA"/>
</dbReference>
<keyword evidence="2 3" id="KW-0413">Isomerase</keyword>
<comment type="similarity">
    <text evidence="1 3">Belongs to the triosephosphate isomerase family.</text>
</comment>
<dbReference type="EC" id="5.3.1.1" evidence="3"/>
<dbReference type="PROSITE" id="PS00171">
    <property type="entry name" value="TIM_1"/>
    <property type="match status" value="1"/>
</dbReference>
<dbReference type="GO" id="GO:0046166">
    <property type="term" value="P:glyceraldehyde-3-phosphate biosynthetic process"/>
    <property type="evidence" value="ECO:0007669"/>
    <property type="project" value="TreeGrafter"/>
</dbReference>
<dbReference type="AlphaFoldDB" id="A0A9D6QU09"/>
<comment type="caution">
    <text evidence="4">The sequence shown here is derived from an EMBL/GenBank/DDBJ whole genome shotgun (WGS) entry which is preliminary data.</text>
</comment>
<dbReference type="GO" id="GO:0005829">
    <property type="term" value="C:cytosol"/>
    <property type="evidence" value="ECO:0007669"/>
    <property type="project" value="TreeGrafter"/>
</dbReference>
<comment type="pathway">
    <text evidence="3">Carbohydrate degradation; glycolysis; D-glyceraldehyde 3-phosphate from glycerone phosphate: step 1/1.</text>
</comment>
<proteinExistence type="inferred from homology"/>
<dbReference type="GO" id="GO:0004807">
    <property type="term" value="F:triose-phosphate isomerase activity"/>
    <property type="evidence" value="ECO:0007669"/>
    <property type="project" value="UniProtKB-UniRule"/>
</dbReference>
<dbReference type="Proteomes" id="UP000808388">
    <property type="component" value="Unassembled WGS sequence"/>
</dbReference>
<evidence type="ECO:0000313" key="5">
    <source>
        <dbReference type="Proteomes" id="UP000808388"/>
    </source>
</evidence>
<dbReference type="SUPFAM" id="SSF51351">
    <property type="entry name" value="Triosephosphate isomerase (TIM)"/>
    <property type="match status" value="1"/>
</dbReference>
<dbReference type="InterPro" id="IPR013785">
    <property type="entry name" value="Aldolase_TIM"/>
</dbReference>
<dbReference type="InterPro" id="IPR020861">
    <property type="entry name" value="Triosephosphate_isomerase_AS"/>
</dbReference>
<gene>
    <name evidence="4" type="ORF">HY220_01935</name>
</gene>
<evidence type="ECO:0000256" key="2">
    <source>
        <dbReference type="ARBA" id="ARBA00023235"/>
    </source>
</evidence>
<dbReference type="Pfam" id="PF00121">
    <property type="entry name" value="TIM"/>
    <property type="match status" value="1"/>
</dbReference>
<comment type="catalytic activity">
    <reaction evidence="3">
        <text>D-glyceraldehyde 3-phosphate = dihydroxyacetone phosphate</text>
        <dbReference type="Rhea" id="RHEA:18585"/>
        <dbReference type="ChEBI" id="CHEBI:57642"/>
        <dbReference type="ChEBI" id="CHEBI:59776"/>
        <dbReference type="EC" id="5.3.1.1"/>
    </reaction>
</comment>
<keyword evidence="3" id="KW-0312">Gluconeogenesis</keyword>
<comment type="pathway">
    <text evidence="3">Carbohydrate biosynthesis; gluconeogenesis.</text>
</comment>
<accession>A0A9D6QU09</accession>
<dbReference type="Gene3D" id="3.20.20.70">
    <property type="entry name" value="Aldolase class I"/>
    <property type="match status" value="1"/>
</dbReference>
<evidence type="ECO:0000256" key="3">
    <source>
        <dbReference type="RuleBase" id="RU363013"/>
    </source>
</evidence>
<dbReference type="InterPro" id="IPR000652">
    <property type="entry name" value="Triosephosphate_isomerase"/>
</dbReference>
<sequence length="263" mass="28765">MKKYLAVANWKMNPGTEGEALDLFSTTLNAAKSARNVEVVVCPPFPFLSAIERRWGIHDLEMRSEAAVHLGAQDLFWERDGAYTGEVSGPMEKELGVSYVIIGHSERRRLLGETDEMVNKKLQRAFETGLHPILCIGEKERMGDDIPEIVGDQLKKATQGISGMFIESLVVAYEPVWAIGTGKPDTPESMHKAAIYIRKVLAEMHGEGSVSHARVLYGGSITSTNVASFIRETSGEVQGVLVGGASLKDDFAKIISSLEEIES</sequence>
<dbReference type="GO" id="GO:0006094">
    <property type="term" value="P:gluconeogenesis"/>
    <property type="evidence" value="ECO:0007669"/>
    <property type="project" value="UniProtKB-KW"/>
</dbReference>
<keyword evidence="3" id="KW-0963">Cytoplasm</keyword>
<dbReference type="PANTHER" id="PTHR21139:SF42">
    <property type="entry name" value="TRIOSEPHOSPHATE ISOMERASE"/>
    <property type="match status" value="1"/>
</dbReference>
<dbReference type="NCBIfam" id="TIGR00419">
    <property type="entry name" value="tim"/>
    <property type="match status" value="1"/>
</dbReference>
<dbReference type="GO" id="GO:0006096">
    <property type="term" value="P:glycolytic process"/>
    <property type="evidence" value="ECO:0007669"/>
    <property type="project" value="UniProtKB-UniRule"/>
</dbReference>
<dbReference type="CDD" id="cd00311">
    <property type="entry name" value="TIM"/>
    <property type="match status" value="1"/>
</dbReference>
<comment type="subunit">
    <text evidence="3">Homodimer.</text>
</comment>
<dbReference type="PROSITE" id="PS51440">
    <property type="entry name" value="TIM_2"/>
    <property type="match status" value="1"/>
</dbReference>
<name>A0A9D6QU09_9BACT</name>
<organism evidence="4 5">
    <name type="scientific">Candidatus Sungiibacteriota bacterium</name>
    <dbReference type="NCBI Taxonomy" id="2750080"/>
    <lineage>
        <taxon>Bacteria</taxon>
        <taxon>Candidatus Sungiibacteriota</taxon>
    </lineage>
</organism>
<reference evidence="4" key="1">
    <citation type="submission" date="2020-07" db="EMBL/GenBank/DDBJ databases">
        <title>Huge and variable diversity of episymbiotic CPR bacteria and DPANN archaea in groundwater ecosystems.</title>
        <authorList>
            <person name="He C.Y."/>
            <person name="Keren R."/>
            <person name="Whittaker M."/>
            <person name="Farag I.F."/>
            <person name="Doudna J."/>
            <person name="Cate J.H.D."/>
            <person name="Banfield J.F."/>
        </authorList>
    </citation>
    <scope>NUCLEOTIDE SEQUENCE</scope>
    <source>
        <strain evidence="4">NC_groundwater_972_Pr1_S-0.2um_49_27</strain>
    </source>
</reference>
<dbReference type="GO" id="GO:0019563">
    <property type="term" value="P:glycerol catabolic process"/>
    <property type="evidence" value="ECO:0007669"/>
    <property type="project" value="TreeGrafter"/>
</dbReference>
<keyword evidence="3" id="KW-0324">Glycolysis</keyword>
<dbReference type="PANTHER" id="PTHR21139">
    <property type="entry name" value="TRIOSEPHOSPHATE ISOMERASE"/>
    <property type="match status" value="1"/>
</dbReference>
<protein>
    <recommendedName>
        <fullName evidence="3">Triosephosphate isomerase</fullName>
        <ecNumber evidence="3">5.3.1.1</ecNumber>
    </recommendedName>
</protein>
<evidence type="ECO:0000313" key="4">
    <source>
        <dbReference type="EMBL" id="MBI3627488.1"/>
    </source>
</evidence>
<dbReference type="InterPro" id="IPR035990">
    <property type="entry name" value="TIM_sf"/>
</dbReference>
<evidence type="ECO:0000256" key="1">
    <source>
        <dbReference type="ARBA" id="ARBA00007422"/>
    </source>
</evidence>
<comment type="subcellular location">
    <subcellularLocation>
        <location evidence="3">Cytoplasm</location>
    </subcellularLocation>
</comment>